<dbReference type="GO" id="GO:0009306">
    <property type="term" value="P:protein secretion"/>
    <property type="evidence" value="ECO:0007669"/>
    <property type="project" value="InterPro"/>
</dbReference>
<sequence length="1242" mass="135940">MIRLWFRRLRHWLFWPIITIFTVLFCVLFTIPGNQLIAWSANQIVAGLQIEIRDTRFFDNKPFSVQYQQQGLQVNASQIRLGIDWFCGGLCIENLSAQSINVTLPESEPLPNKDGELSVQRVQQSSLIANSQTIVPKAELIELPFALNVSSLSVANFSLQQGQFKRVKAQNLAVKMHAEQSKVTVNYVRLKELLYIDESPTQTQKAPALTELPAVANFAFYSPLIVDAHEVSVSSFRYENTQPVVDMADIHLTAQLNEHTLAIETLSLRHFEGSFNLAGEVELVADNSLSLAIDVQAKQNQLKAAIQGPLRDLSVSIENAGQYPFSFALAADITQANYPFSLQGQLDNWQLMMAEPAVSIGKAAIEISGQANDYQLSLVADSQLNGYAKLSSDIAGKGSLTEFVLSKANLKTPKSDITLSGQANWQDGVSANVDLILAQLDLSEVLADYTSQLYGEGSVKFVQQADKWQLNVEQLALNGEVNGIPLEIALAGEVDERLFAQVETLKVSSADNFLNISGEITDAWQLEGAISVHHPQQISADMTGFASGEFSVKGPRATPFVDWQLGAEQFSVLNISIEHFQSIGRVDIANDFETTIDVNATNVTVDQKHIRELALELKGNQYSQTGLFNLDSDWLSSGFSLQGQVKNQIWQGELATLFISDNVKRFEVDAPMTVSVNWAKQALNMAAHCWTSIHSTLCVDKLDVNAQDGHVKLALKEFNLRSIDHLLPAQVNATGQFTGGLDLQWQQRKLTSVDATLISEEFDLTLRQDDQTFKLPFKSTNITAIADANSAKLSAQLDSTLLGTLNAQLAISDLMGERTLLGNLSLSETQLSNFKPFLKQFEQLKGGVSADIDISGSLIKPVLNGRVAAQSIAVAGSQLPISLTNSEVVIAFNQQRADINAQLFDTKGGQAQLDGRIDWQAEHLAGHFNAKGEQLLIQPDSGIKLKLSPDLQIAFSERKFNVSGEVVVPYGRIELKTLPKGAVKVSDDEVIVDAQIKTKKALPFDYILDLDLIVRDDVRVDSFGLNSKVAGHINLKKHQLSPLLAVGDMNLVSGKYLALSQDLQIQTGQIGFNGAIDKPYLNIKAIRNPDTTADGVIAGVKLTGPIETPQLEIFSEPSMDQAMSLSYLLNGRPLGDGDTSNDGLLTQMLITQGLSRSEGMVSRFGEAIGIEDISVGSTGSGDDTKVEISGYVLPGVQVRYSIGIFDPITEIAVRYQVLPQLYIEATNGVNNALDILYKFDWD</sequence>
<keyword evidence="8" id="KW-1185">Reference proteome</keyword>
<comment type="subcellular location">
    <subcellularLocation>
        <location evidence="1">Membrane</location>
        <topology evidence="1">Single-pass membrane protein</topology>
    </subcellularLocation>
</comment>
<keyword evidence="2 5" id="KW-0812">Transmembrane</keyword>
<reference evidence="7 8" key="1">
    <citation type="submission" date="2017-02" db="EMBL/GenBank/DDBJ databases">
        <title>Pseudoalteromonas ulvae TC14 Genome.</title>
        <authorList>
            <person name="Molmeret M."/>
        </authorList>
    </citation>
    <scope>NUCLEOTIDE SEQUENCE [LARGE SCALE GENOMIC DNA]</scope>
    <source>
        <strain evidence="7">TC14</strain>
    </source>
</reference>
<keyword evidence="3 5" id="KW-1133">Transmembrane helix</keyword>
<dbReference type="OrthoDB" id="5555605at2"/>
<dbReference type="InterPro" id="IPR007452">
    <property type="entry name" value="TamB_C"/>
</dbReference>
<dbReference type="Proteomes" id="UP000194841">
    <property type="component" value="Unassembled WGS sequence"/>
</dbReference>
<name>A0A244CST2_PSEDV</name>
<feature type="domain" description="Translocation and assembly module TamB C-terminal" evidence="6">
    <location>
        <begin position="905"/>
        <end position="1241"/>
    </location>
</feature>
<evidence type="ECO:0000256" key="2">
    <source>
        <dbReference type="ARBA" id="ARBA00022692"/>
    </source>
</evidence>
<evidence type="ECO:0000256" key="3">
    <source>
        <dbReference type="ARBA" id="ARBA00022989"/>
    </source>
</evidence>
<evidence type="ECO:0000313" key="8">
    <source>
        <dbReference type="Proteomes" id="UP000194841"/>
    </source>
</evidence>
<dbReference type="EMBL" id="MWPV01000002">
    <property type="protein sequence ID" value="OUL58299.1"/>
    <property type="molecule type" value="Genomic_DNA"/>
</dbReference>
<evidence type="ECO:0000256" key="4">
    <source>
        <dbReference type="ARBA" id="ARBA00023136"/>
    </source>
</evidence>
<dbReference type="PANTHER" id="PTHR36985">
    <property type="entry name" value="TRANSLOCATION AND ASSEMBLY MODULE SUBUNIT TAMB"/>
    <property type="match status" value="1"/>
</dbReference>
<proteinExistence type="predicted"/>
<dbReference type="GO" id="GO:0097347">
    <property type="term" value="C:TAM protein secretion complex"/>
    <property type="evidence" value="ECO:0007669"/>
    <property type="project" value="TreeGrafter"/>
</dbReference>
<evidence type="ECO:0000259" key="6">
    <source>
        <dbReference type="Pfam" id="PF04357"/>
    </source>
</evidence>
<dbReference type="PANTHER" id="PTHR36985:SF1">
    <property type="entry name" value="TRANSLOCATION AND ASSEMBLY MODULE SUBUNIT TAMB"/>
    <property type="match status" value="1"/>
</dbReference>
<dbReference type="AlphaFoldDB" id="A0A244CST2"/>
<keyword evidence="4 5" id="KW-0472">Membrane</keyword>
<evidence type="ECO:0000313" key="7">
    <source>
        <dbReference type="EMBL" id="OUL58299.1"/>
    </source>
</evidence>
<dbReference type="Pfam" id="PF04357">
    <property type="entry name" value="TamB"/>
    <property type="match status" value="1"/>
</dbReference>
<evidence type="ECO:0000256" key="1">
    <source>
        <dbReference type="ARBA" id="ARBA00004167"/>
    </source>
</evidence>
<dbReference type="GO" id="GO:0005886">
    <property type="term" value="C:plasma membrane"/>
    <property type="evidence" value="ECO:0007669"/>
    <property type="project" value="InterPro"/>
</dbReference>
<protein>
    <recommendedName>
        <fullName evidence="6">Translocation and assembly module TamB C-terminal domain-containing protein</fullName>
    </recommendedName>
</protein>
<gene>
    <name evidence="7" type="ORF">B1199_08155</name>
</gene>
<accession>A0A244CST2</accession>
<organism evidence="7 8">
    <name type="scientific">Pseudoalteromonas ulvae</name>
    <dbReference type="NCBI Taxonomy" id="107327"/>
    <lineage>
        <taxon>Bacteria</taxon>
        <taxon>Pseudomonadati</taxon>
        <taxon>Pseudomonadota</taxon>
        <taxon>Gammaproteobacteria</taxon>
        <taxon>Alteromonadales</taxon>
        <taxon>Pseudoalteromonadaceae</taxon>
        <taxon>Pseudoalteromonas</taxon>
    </lineage>
</organism>
<feature type="transmembrane region" description="Helical" evidence="5">
    <location>
        <begin position="12"/>
        <end position="31"/>
    </location>
</feature>
<evidence type="ECO:0000256" key="5">
    <source>
        <dbReference type="SAM" id="Phobius"/>
    </source>
</evidence>
<dbReference type="RefSeq" id="WP_086743605.1">
    <property type="nucleotide sequence ID" value="NZ_MWPV01000002.1"/>
</dbReference>
<comment type="caution">
    <text evidence="7">The sequence shown here is derived from an EMBL/GenBank/DDBJ whole genome shotgun (WGS) entry which is preliminary data.</text>
</comment>